<keyword evidence="3" id="KW-1185">Reference proteome</keyword>
<dbReference type="AlphaFoldDB" id="A0A1T4MJR1"/>
<evidence type="ECO:0000313" key="3">
    <source>
        <dbReference type="Proteomes" id="UP000189933"/>
    </source>
</evidence>
<keyword evidence="1" id="KW-1133">Transmembrane helix</keyword>
<accession>A0A1T4MJR1</accession>
<evidence type="ECO:0000313" key="2">
    <source>
        <dbReference type="EMBL" id="SJZ67065.1"/>
    </source>
</evidence>
<gene>
    <name evidence="2" type="ORF">SAMN02745885_00605</name>
</gene>
<keyword evidence="1" id="KW-0812">Transmembrane</keyword>
<organism evidence="2 3">
    <name type="scientific">Carboxydocella sporoproducens DSM 16521</name>
    <dbReference type="NCBI Taxonomy" id="1121270"/>
    <lineage>
        <taxon>Bacteria</taxon>
        <taxon>Bacillati</taxon>
        <taxon>Bacillota</taxon>
        <taxon>Clostridia</taxon>
        <taxon>Eubacteriales</taxon>
        <taxon>Clostridiales Family XVI. Incertae Sedis</taxon>
        <taxon>Carboxydocella</taxon>
    </lineage>
</organism>
<dbReference type="Proteomes" id="UP000189933">
    <property type="component" value="Unassembled WGS sequence"/>
</dbReference>
<evidence type="ECO:0000256" key="1">
    <source>
        <dbReference type="SAM" id="Phobius"/>
    </source>
</evidence>
<keyword evidence="1" id="KW-0472">Membrane</keyword>
<name>A0A1T4MJR1_9FIRM</name>
<sequence length="64" mass="6635">MLTLLGIGALLSLVFGFSSGGYVAFYVLPAGNGVVRSLLTMFLGVLISAITFVLAVSLVWPAVM</sequence>
<dbReference type="EMBL" id="FUXM01000004">
    <property type="protein sequence ID" value="SJZ67065.1"/>
    <property type="molecule type" value="Genomic_DNA"/>
</dbReference>
<protein>
    <submittedName>
        <fullName evidence="2">Uncharacterized protein</fullName>
    </submittedName>
</protein>
<feature type="transmembrane region" description="Helical" evidence="1">
    <location>
        <begin position="39"/>
        <end position="63"/>
    </location>
</feature>
<proteinExistence type="predicted"/>
<reference evidence="3" key="1">
    <citation type="submission" date="2017-02" db="EMBL/GenBank/DDBJ databases">
        <authorList>
            <person name="Varghese N."/>
            <person name="Submissions S."/>
        </authorList>
    </citation>
    <scope>NUCLEOTIDE SEQUENCE [LARGE SCALE GENOMIC DNA]</scope>
    <source>
        <strain evidence="3">DSM 16521</strain>
    </source>
</reference>
<dbReference type="RefSeq" id="WP_078664731.1">
    <property type="nucleotide sequence ID" value="NZ_FUXM01000004.1"/>
</dbReference>